<dbReference type="SUPFAM" id="SSF141868">
    <property type="entry name" value="EAL domain-like"/>
    <property type="match status" value="1"/>
</dbReference>
<dbReference type="PANTHER" id="PTHR33121:SF15">
    <property type="entry name" value="BLUE LIGHT- AND TEMPERATURE-REGULATED ANTIREPRESSOR BLUF"/>
    <property type="match status" value="1"/>
</dbReference>
<dbReference type="SMART" id="SM00052">
    <property type="entry name" value="EAL"/>
    <property type="match status" value="1"/>
</dbReference>
<reference evidence="2 3" key="1">
    <citation type="submission" date="2019-05" db="EMBL/GenBank/DDBJ databases">
        <authorList>
            <person name="Pankratov T."/>
            <person name="Grouzdev D."/>
        </authorList>
    </citation>
    <scope>NUCLEOTIDE SEQUENCE [LARGE SCALE GENOMIC DNA]</scope>
    <source>
        <strain evidence="2 3">KEBCLARHB70R</strain>
    </source>
</reference>
<organism evidence="2 3">
    <name type="scientific">Lichenicoccus roseus</name>
    <dbReference type="NCBI Taxonomy" id="2683649"/>
    <lineage>
        <taxon>Bacteria</taxon>
        <taxon>Pseudomonadati</taxon>
        <taxon>Pseudomonadota</taxon>
        <taxon>Alphaproteobacteria</taxon>
        <taxon>Acetobacterales</taxon>
        <taxon>Acetobacteraceae</taxon>
        <taxon>Lichenicoccus</taxon>
    </lineage>
</organism>
<dbReference type="InterPro" id="IPR050706">
    <property type="entry name" value="Cyclic-di-GMP_PDE-like"/>
</dbReference>
<dbReference type="EMBL" id="VCDI01000011">
    <property type="protein sequence ID" value="TLU70779.1"/>
    <property type="molecule type" value="Genomic_DNA"/>
</dbReference>
<dbReference type="PANTHER" id="PTHR33121">
    <property type="entry name" value="CYCLIC DI-GMP PHOSPHODIESTERASE PDEF"/>
    <property type="match status" value="1"/>
</dbReference>
<name>A0A5R9J1F3_9PROT</name>
<protein>
    <submittedName>
        <fullName evidence="2">EAL domain-containing protein</fullName>
    </submittedName>
</protein>
<dbReference type="AlphaFoldDB" id="A0A5R9J1F3"/>
<keyword evidence="3" id="KW-1185">Reference proteome</keyword>
<dbReference type="GO" id="GO:0071111">
    <property type="term" value="F:cyclic-guanylate-specific phosphodiesterase activity"/>
    <property type="evidence" value="ECO:0007669"/>
    <property type="project" value="InterPro"/>
</dbReference>
<dbReference type="OrthoDB" id="9793210at2"/>
<dbReference type="CDD" id="cd01948">
    <property type="entry name" value="EAL"/>
    <property type="match status" value="1"/>
</dbReference>
<dbReference type="PROSITE" id="PS50883">
    <property type="entry name" value="EAL"/>
    <property type="match status" value="1"/>
</dbReference>
<evidence type="ECO:0000259" key="1">
    <source>
        <dbReference type="PROSITE" id="PS50883"/>
    </source>
</evidence>
<dbReference type="Pfam" id="PF00563">
    <property type="entry name" value="EAL"/>
    <property type="match status" value="1"/>
</dbReference>
<accession>A0A5R9J1F3</accession>
<proteinExistence type="predicted"/>
<dbReference type="InterPro" id="IPR001633">
    <property type="entry name" value="EAL_dom"/>
</dbReference>
<gene>
    <name evidence="2" type="ORF">FE263_20390</name>
</gene>
<sequence>MAFQPVVDLEHQRIYAYEALVRGLNGESAFSVLSQVTTDNRYAFDQSCRMKAIELAGRLGLMKTDASLSINFLPGAMYRPENCVRATLAAAKRHRVPLKRLIFELTENEEITDYEHLESIFRVYRSNSFRTALDDFGSGFSGLALLARFQPDVVKIDMSLIRGLDSHARKHAVVSGIVGICRTLGTKVVAEGVETQAELAALRVIGVNLFQGYLFAKPGFEALPKVDL</sequence>
<dbReference type="InterPro" id="IPR035919">
    <property type="entry name" value="EAL_sf"/>
</dbReference>
<dbReference type="Gene3D" id="3.20.20.450">
    <property type="entry name" value="EAL domain"/>
    <property type="match status" value="1"/>
</dbReference>
<evidence type="ECO:0000313" key="3">
    <source>
        <dbReference type="Proteomes" id="UP000305654"/>
    </source>
</evidence>
<dbReference type="Proteomes" id="UP000305654">
    <property type="component" value="Unassembled WGS sequence"/>
</dbReference>
<evidence type="ECO:0000313" key="2">
    <source>
        <dbReference type="EMBL" id="TLU70779.1"/>
    </source>
</evidence>
<feature type="domain" description="EAL" evidence="1">
    <location>
        <begin position="1"/>
        <end position="228"/>
    </location>
</feature>
<comment type="caution">
    <text evidence="2">The sequence shown here is derived from an EMBL/GenBank/DDBJ whole genome shotgun (WGS) entry which is preliminary data.</text>
</comment>